<dbReference type="AlphaFoldDB" id="A0A8S1S4U4"/>
<keyword evidence="3" id="KW-1185">Reference proteome</keyword>
<feature type="chain" id="PRO_5035856567" evidence="1">
    <location>
        <begin position="17"/>
        <end position="264"/>
    </location>
</feature>
<dbReference type="EMBL" id="CAJJDP010000006">
    <property type="protein sequence ID" value="CAD8136291.1"/>
    <property type="molecule type" value="Genomic_DNA"/>
</dbReference>
<keyword evidence="1" id="KW-0732">Signal</keyword>
<name>A0A8S1S4U4_PAROT</name>
<proteinExistence type="predicted"/>
<feature type="signal peptide" evidence="1">
    <location>
        <begin position="1"/>
        <end position="16"/>
    </location>
</feature>
<evidence type="ECO:0000256" key="1">
    <source>
        <dbReference type="SAM" id="SignalP"/>
    </source>
</evidence>
<dbReference type="OMA" id="VDYSEGQ"/>
<evidence type="ECO:0000313" key="2">
    <source>
        <dbReference type="EMBL" id="CAD8136291.1"/>
    </source>
</evidence>
<sequence length="264" mass="30490">MNQCIILIAFLFITNALITKHCQCNQIRNQFSCMLHQKCQWKSNSCQNASCKEFHHVSVCSQNKECFYNPLDDRCQELTDCSMLTATSNEECSYQSKYCGIYNPALKQCQILNFKPCNMHTTQWECLNVAQPCYWINQQCQEFDCALLKSQKECNGYHHYLCNWSIENQQCIHASCHQQPIFDCTFIVKKFNIGYLIQPCLVDYSEGQAKCREATLSELSPITCSLNTDNAAAWSDMRLDRGSCQECDVCIIKILVLTLLMMIF</sequence>
<comment type="caution">
    <text evidence="2">The sequence shown here is derived from an EMBL/GenBank/DDBJ whole genome shotgun (WGS) entry which is preliminary data.</text>
</comment>
<accession>A0A8S1S4U4</accession>
<protein>
    <submittedName>
        <fullName evidence="2">Uncharacterized protein</fullName>
    </submittedName>
</protein>
<reference evidence="2" key="1">
    <citation type="submission" date="2021-01" db="EMBL/GenBank/DDBJ databases">
        <authorList>
            <consortium name="Genoscope - CEA"/>
            <person name="William W."/>
        </authorList>
    </citation>
    <scope>NUCLEOTIDE SEQUENCE</scope>
</reference>
<gene>
    <name evidence="2" type="ORF">POCTA_138.1.T0070317</name>
</gene>
<dbReference type="OrthoDB" id="308648at2759"/>
<dbReference type="Proteomes" id="UP000683925">
    <property type="component" value="Unassembled WGS sequence"/>
</dbReference>
<organism evidence="2 3">
    <name type="scientific">Paramecium octaurelia</name>
    <dbReference type="NCBI Taxonomy" id="43137"/>
    <lineage>
        <taxon>Eukaryota</taxon>
        <taxon>Sar</taxon>
        <taxon>Alveolata</taxon>
        <taxon>Ciliophora</taxon>
        <taxon>Intramacronucleata</taxon>
        <taxon>Oligohymenophorea</taxon>
        <taxon>Peniculida</taxon>
        <taxon>Parameciidae</taxon>
        <taxon>Paramecium</taxon>
    </lineage>
</organism>
<evidence type="ECO:0000313" key="3">
    <source>
        <dbReference type="Proteomes" id="UP000683925"/>
    </source>
</evidence>